<dbReference type="InterPro" id="IPR004977">
    <property type="entry name" value="Ribosomal_eS25"/>
</dbReference>
<dbReference type="InParanoid" id="E4WTG8"/>
<name>E4WTG8_OIKDI</name>
<evidence type="ECO:0000313" key="6">
    <source>
        <dbReference type="EMBL" id="CBY07005.1"/>
    </source>
</evidence>
<dbReference type="FunCoup" id="E4WTG8">
    <property type="interactions" value="559"/>
</dbReference>
<evidence type="ECO:0000256" key="1">
    <source>
        <dbReference type="ARBA" id="ARBA00009106"/>
    </source>
</evidence>
<keyword evidence="7" id="KW-1185">Reference proteome</keyword>
<dbReference type="AlphaFoldDB" id="E4WTG8"/>
<dbReference type="PANTHER" id="PTHR12850">
    <property type="entry name" value="40S RIBOSOMAL PROTEIN S25"/>
    <property type="match status" value="1"/>
</dbReference>
<dbReference type="GO" id="GO:0005840">
    <property type="term" value="C:ribosome"/>
    <property type="evidence" value="ECO:0007669"/>
    <property type="project" value="UniProtKB-KW"/>
</dbReference>
<organism evidence="6 7">
    <name type="scientific">Oikopleura dioica</name>
    <name type="common">Tunicate</name>
    <dbReference type="NCBI Taxonomy" id="34765"/>
    <lineage>
        <taxon>Eukaryota</taxon>
        <taxon>Metazoa</taxon>
        <taxon>Chordata</taxon>
        <taxon>Tunicata</taxon>
        <taxon>Appendicularia</taxon>
        <taxon>Copelata</taxon>
        <taxon>Oikopleuridae</taxon>
        <taxon>Oikopleura</taxon>
    </lineage>
</organism>
<accession>E4WTG8</accession>
<comment type="similarity">
    <text evidence="1 4">Belongs to the eukaryotic ribosomal protein eS25 family.</text>
</comment>
<evidence type="ECO:0000313" key="7">
    <source>
        <dbReference type="Proteomes" id="UP000001307"/>
    </source>
</evidence>
<keyword evidence="2 4" id="KW-0689">Ribosomal protein</keyword>
<feature type="compositionally biased region" description="Basic residues" evidence="5">
    <location>
        <begin position="21"/>
        <end position="30"/>
    </location>
</feature>
<proteinExistence type="inferred from homology"/>
<reference evidence="6 7" key="1">
    <citation type="journal article" date="2010" name="Science">
        <title>Plasticity of animal genome architecture unmasked by rapid evolution of a pelagic tunicate.</title>
        <authorList>
            <person name="Denoeud F."/>
            <person name="Henriet S."/>
            <person name="Mungpakdee S."/>
            <person name="Aury J.M."/>
            <person name="Da Silva C."/>
            <person name="Brinkmann H."/>
            <person name="Mikhaleva J."/>
            <person name="Olsen L.C."/>
            <person name="Jubin C."/>
            <person name="Canestro C."/>
            <person name="Bouquet J.M."/>
            <person name="Danks G."/>
            <person name="Poulain J."/>
            <person name="Campsteijn C."/>
            <person name="Adamski M."/>
            <person name="Cross I."/>
            <person name="Yadetie F."/>
            <person name="Muffato M."/>
            <person name="Louis A."/>
            <person name="Butcher S."/>
            <person name="Tsagkogeorga G."/>
            <person name="Konrad A."/>
            <person name="Singh S."/>
            <person name="Jensen M.F."/>
            <person name="Cong E.H."/>
            <person name="Eikeseth-Otteraa H."/>
            <person name="Noel B."/>
            <person name="Anthouard V."/>
            <person name="Porcel B.M."/>
            <person name="Kachouri-Lafond R."/>
            <person name="Nishino A."/>
            <person name="Ugolini M."/>
            <person name="Chourrout P."/>
            <person name="Nishida H."/>
            <person name="Aasland R."/>
            <person name="Huzurbazar S."/>
            <person name="Westhof E."/>
            <person name="Delsuc F."/>
            <person name="Lehrach H."/>
            <person name="Reinhardt R."/>
            <person name="Weissenbach J."/>
            <person name="Roy S.W."/>
            <person name="Artiguenave F."/>
            <person name="Postlethwait J.H."/>
            <person name="Manak J.R."/>
            <person name="Thompson E.M."/>
            <person name="Jaillon O."/>
            <person name="Du Pasquier L."/>
            <person name="Boudinot P."/>
            <person name="Liberles D.A."/>
            <person name="Volff J.N."/>
            <person name="Philippe H."/>
            <person name="Lenhard B."/>
            <person name="Roest Crollius H."/>
            <person name="Wincker P."/>
            <person name="Chourrout D."/>
        </authorList>
    </citation>
    <scope>NUCLEOTIDE SEQUENCE [LARGE SCALE GENOMIC DNA]</scope>
</reference>
<dbReference type="Proteomes" id="UP000001307">
    <property type="component" value="Unassembled WGS sequence"/>
</dbReference>
<dbReference type="GO" id="GO:1990904">
    <property type="term" value="C:ribonucleoprotein complex"/>
    <property type="evidence" value="ECO:0007669"/>
    <property type="project" value="UniProtKB-KW"/>
</dbReference>
<gene>
    <name evidence="6" type="ORF">GSOID_T00006084001</name>
</gene>
<feature type="region of interest" description="Disordered" evidence="5">
    <location>
        <begin position="1"/>
        <end position="31"/>
    </location>
</feature>
<evidence type="ECO:0000256" key="3">
    <source>
        <dbReference type="ARBA" id="ARBA00023274"/>
    </source>
</evidence>
<protein>
    <recommendedName>
        <fullName evidence="4">40S ribosomal protein S25</fullName>
    </recommendedName>
</protein>
<dbReference type="EMBL" id="FN653016">
    <property type="protein sequence ID" value="CBY07005.1"/>
    <property type="molecule type" value="Genomic_DNA"/>
</dbReference>
<dbReference type="OrthoDB" id="10263513at2759"/>
<keyword evidence="3 4" id="KW-0687">Ribonucleoprotein</keyword>
<dbReference type="FunFam" id="3.30.63.20:FF:000001">
    <property type="entry name" value="40S ribosomal protein S25"/>
    <property type="match status" value="1"/>
</dbReference>
<dbReference type="Pfam" id="PF03297">
    <property type="entry name" value="Ribosomal_S25"/>
    <property type="match status" value="1"/>
</dbReference>
<evidence type="ECO:0000256" key="5">
    <source>
        <dbReference type="SAM" id="MobiDB-lite"/>
    </source>
</evidence>
<dbReference type="Gene3D" id="3.30.63.20">
    <property type="match status" value="1"/>
</dbReference>
<evidence type="ECO:0000256" key="2">
    <source>
        <dbReference type="ARBA" id="ARBA00022980"/>
    </source>
</evidence>
<evidence type="ECO:0000256" key="4">
    <source>
        <dbReference type="RuleBase" id="RU366057"/>
    </source>
</evidence>
<sequence>MAKAPQKSKDAKAKAASGGGKKSKKKWSKGKVRDKLANACVFDQPTYDKVMKEVPNYKVITPSIVSDRMKIRGSLARSAIKDLFAAGKIKCLVQHGSQMVYTRAINPEAE</sequence>